<protein>
    <submittedName>
        <fullName evidence="1">Uncharacterized protein</fullName>
    </submittedName>
</protein>
<organism evidence="1 2">
    <name type="scientific">Nocardia beijingensis</name>
    <dbReference type="NCBI Taxonomy" id="95162"/>
    <lineage>
        <taxon>Bacteria</taxon>
        <taxon>Bacillati</taxon>
        <taxon>Actinomycetota</taxon>
        <taxon>Actinomycetes</taxon>
        <taxon>Mycobacteriales</taxon>
        <taxon>Nocardiaceae</taxon>
        <taxon>Nocardia</taxon>
    </lineage>
</organism>
<reference evidence="1 2" key="1">
    <citation type="submission" date="2024-10" db="EMBL/GenBank/DDBJ databases">
        <title>The Natural Products Discovery Center: Release of the First 8490 Sequenced Strains for Exploring Actinobacteria Biosynthetic Diversity.</title>
        <authorList>
            <person name="Kalkreuter E."/>
            <person name="Kautsar S.A."/>
            <person name="Yang D."/>
            <person name="Bader C.D."/>
            <person name="Teijaro C.N."/>
            <person name="Fluegel L."/>
            <person name="Davis C.M."/>
            <person name="Simpson J.R."/>
            <person name="Lauterbach L."/>
            <person name="Steele A.D."/>
            <person name="Gui C."/>
            <person name="Meng S."/>
            <person name="Li G."/>
            <person name="Viehrig K."/>
            <person name="Ye F."/>
            <person name="Su P."/>
            <person name="Kiefer A.F."/>
            <person name="Nichols A."/>
            <person name="Cepeda A.J."/>
            <person name="Yan W."/>
            <person name="Fan B."/>
            <person name="Jiang Y."/>
            <person name="Adhikari A."/>
            <person name="Zheng C.-J."/>
            <person name="Schuster L."/>
            <person name="Cowan T.M."/>
            <person name="Smanski M.J."/>
            <person name="Chevrette M.G."/>
            <person name="De Carvalho L.P.S."/>
            <person name="Shen B."/>
        </authorList>
    </citation>
    <scope>NUCLEOTIDE SEQUENCE [LARGE SCALE GENOMIC DNA]</scope>
    <source>
        <strain evidence="1 2">NPDC019626</strain>
    </source>
</reference>
<dbReference type="RefSeq" id="WP_396948483.1">
    <property type="nucleotide sequence ID" value="NZ_JBIRXV010000009.1"/>
</dbReference>
<comment type="caution">
    <text evidence="1">The sequence shown here is derived from an EMBL/GenBank/DDBJ whole genome shotgun (WGS) entry which is preliminary data.</text>
</comment>
<dbReference type="Proteomes" id="UP001611450">
    <property type="component" value="Unassembled WGS sequence"/>
</dbReference>
<gene>
    <name evidence="1" type="ORF">ACH47G_30795</name>
</gene>
<dbReference type="EMBL" id="JBIRXV010000009">
    <property type="protein sequence ID" value="MFI2324898.1"/>
    <property type="molecule type" value="Genomic_DNA"/>
</dbReference>
<sequence length="51" mass="5288">MPDIASPAVAYEDGPAGGPWVGIRFAVDPTRRFDLACKPAAPPGLPPQASR</sequence>
<proteinExistence type="predicted"/>
<accession>A0ABW7WPH3</accession>
<keyword evidence="2" id="KW-1185">Reference proteome</keyword>
<name>A0ABW7WPH3_9NOCA</name>
<evidence type="ECO:0000313" key="2">
    <source>
        <dbReference type="Proteomes" id="UP001611450"/>
    </source>
</evidence>
<evidence type="ECO:0000313" key="1">
    <source>
        <dbReference type="EMBL" id="MFI2324898.1"/>
    </source>
</evidence>